<accession>A0A381T7P5</accession>
<dbReference type="AlphaFoldDB" id="A0A381T7P5"/>
<sequence>MSRKDIALMLIHRGSKIKTGKPFEFR</sequence>
<gene>
    <name evidence="1" type="ORF">METZ01_LOCUS64618</name>
</gene>
<reference evidence="1" key="1">
    <citation type="submission" date="2018-05" db="EMBL/GenBank/DDBJ databases">
        <authorList>
            <person name="Lanie J.A."/>
            <person name="Ng W.-L."/>
            <person name="Kazmierczak K.M."/>
            <person name="Andrzejewski T.M."/>
            <person name="Davidsen T.M."/>
            <person name="Wayne K.J."/>
            <person name="Tettelin H."/>
            <person name="Glass J.I."/>
            <person name="Rusch D."/>
            <person name="Podicherti R."/>
            <person name="Tsui H.-C.T."/>
            <person name="Winkler M.E."/>
        </authorList>
    </citation>
    <scope>NUCLEOTIDE SEQUENCE</scope>
</reference>
<name>A0A381T7P5_9ZZZZ</name>
<protein>
    <submittedName>
        <fullName evidence="1">Uncharacterized protein</fullName>
    </submittedName>
</protein>
<dbReference type="EMBL" id="UINC01004098">
    <property type="protein sequence ID" value="SVA11764.1"/>
    <property type="molecule type" value="Genomic_DNA"/>
</dbReference>
<organism evidence="1">
    <name type="scientific">marine metagenome</name>
    <dbReference type="NCBI Taxonomy" id="408172"/>
    <lineage>
        <taxon>unclassified sequences</taxon>
        <taxon>metagenomes</taxon>
        <taxon>ecological metagenomes</taxon>
    </lineage>
</organism>
<proteinExistence type="predicted"/>
<evidence type="ECO:0000313" key="1">
    <source>
        <dbReference type="EMBL" id="SVA11764.1"/>
    </source>
</evidence>